<dbReference type="Proteomes" id="UP000248039">
    <property type="component" value="Unassembled WGS sequence"/>
</dbReference>
<sequence>MTPREAIAPPELAVVCTPAPGDPVVVAVTGALGKRSTAALLARLLGAATTATTSLAAAGAPRVAVVLNVGCTGHGKQRAAEAIGELLDTLPPDGLAVLNADDPYARALAARSSAPVLTFGRTDGDVRAVGVRLDPAGRAAFTLTDPHGAGAPVRLDRPGACQVFNATAAAAVGLGLGLELGRVAGALGTDWGAGAAF</sequence>
<dbReference type="Pfam" id="PF08245">
    <property type="entry name" value="Mur_ligase_M"/>
    <property type="match status" value="1"/>
</dbReference>
<evidence type="ECO:0000259" key="4">
    <source>
        <dbReference type="Pfam" id="PF08245"/>
    </source>
</evidence>
<dbReference type="GO" id="GO:0005524">
    <property type="term" value="F:ATP binding"/>
    <property type="evidence" value="ECO:0007669"/>
    <property type="project" value="UniProtKB-KW"/>
</dbReference>
<dbReference type="InterPro" id="IPR051046">
    <property type="entry name" value="MurCDEF_CellWall_CoF430Synth"/>
</dbReference>
<protein>
    <recommendedName>
        <fullName evidence="4">Mur ligase central domain-containing protein</fullName>
    </recommendedName>
</protein>
<dbReference type="Gene3D" id="3.40.1190.10">
    <property type="entry name" value="Mur-like, catalytic domain"/>
    <property type="match status" value="1"/>
</dbReference>
<dbReference type="PANTHER" id="PTHR43024">
    <property type="entry name" value="UDP-N-ACETYLMURAMOYL-TRIPEPTIDE--D-ALANYL-D-ALANINE LIGASE"/>
    <property type="match status" value="1"/>
</dbReference>
<keyword evidence="1" id="KW-0436">Ligase</keyword>
<name>A0A2V4NH01_9ACTN</name>
<organism evidence="5 6">
    <name type="scientific">Streptomyces tateyamensis</name>
    <dbReference type="NCBI Taxonomy" id="565073"/>
    <lineage>
        <taxon>Bacteria</taxon>
        <taxon>Bacillati</taxon>
        <taxon>Actinomycetota</taxon>
        <taxon>Actinomycetes</taxon>
        <taxon>Kitasatosporales</taxon>
        <taxon>Streptomycetaceae</taxon>
        <taxon>Streptomyces</taxon>
    </lineage>
</organism>
<keyword evidence="3" id="KW-0067">ATP-binding</keyword>
<evidence type="ECO:0000313" key="5">
    <source>
        <dbReference type="EMBL" id="PYC78542.1"/>
    </source>
</evidence>
<dbReference type="OrthoDB" id="9803907at2"/>
<feature type="domain" description="Mur ligase central" evidence="4">
    <location>
        <begin position="61"/>
        <end position="172"/>
    </location>
</feature>
<comment type="caution">
    <text evidence="5">The sequence shown here is derived from an EMBL/GenBank/DDBJ whole genome shotgun (WGS) entry which is preliminary data.</text>
</comment>
<dbReference type="AlphaFoldDB" id="A0A2V4NH01"/>
<evidence type="ECO:0000256" key="1">
    <source>
        <dbReference type="ARBA" id="ARBA00022598"/>
    </source>
</evidence>
<dbReference type="EMBL" id="PYBW01000049">
    <property type="protein sequence ID" value="PYC78542.1"/>
    <property type="molecule type" value="Genomic_DNA"/>
</dbReference>
<accession>A0A2V4NH01</accession>
<evidence type="ECO:0000256" key="2">
    <source>
        <dbReference type="ARBA" id="ARBA00022741"/>
    </source>
</evidence>
<keyword evidence="2" id="KW-0547">Nucleotide-binding</keyword>
<dbReference type="SUPFAM" id="SSF53623">
    <property type="entry name" value="MurD-like peptide ligases, catalytic domain"/>
    <property type="match status" value="1"/>
</dbReference>
<evidence type="ECO:0000313" key="6">
    <source>
        <dbReference type="Proteomes" id="UP000248039"/>
    </source>
</evidence>
<dbReference type="PANTHER" id="PTHR43024:SF1">
    <property type="entry name" value="UDP-N-ACETYLMURAMOYL-TRIPEPTIDE--D-ALANYL-D-ALANINE LIGASE"/>
    <property type="match status" value="1"/>
</dbReference>
<reference evidence="5 6" key="1">
    <citation type="submission" date="2018-03" db="EMBL/GenBank/DDBJ databases">
        <title>Bioinformatic expansion and discovery of thiopeptide antibiotics.</title>
        <authorList>
            <person name="Schwalen C.J."/>
            <person name="Hudson G.A."/>
            <person name="Mitchell D.A."/>
        </authorList>
    </citation>
    <scope>NUCLEOTIDE SEQUENCE [LARGE SCALE GENOMIC DNA]</scope>
    <source>
        <strain evidence="5 6">ATCC 21389</strain>
    </source>
</reference>
<keyword evidence="6" id="KW-1185">Reference proteome</keyword>
<dbReference type="InterPro" id="IPR036565">
    <property type="entry name" value="Mur-like_cat_sf"/>
</dbReference>
<dbReference type="InterPro" id="IPR013221">
    <property type="entry name" value="Mur_ligase_cen"/>
</dbReference>
<proteinExistence type="predicted"/>
<dbReference type="RefSeq" id="WP_110670050.1">
    <property type="nucleotide sequence ID" value="NZ_PYBW01000049.1"/>
</dbReference>
<gene>
    <name evidence="5" type="ORF">C7C46_15635</name>
</gene>
<evidence type="ECO:0000256" key="3">
    <source>
        <dbReference type="ARBA" id="ARBA00022840"/>
    </source>
</evidence>
<dbReference type="GO" id="GO:0016881">
    <property type="term" value="F:acid-amino acid ligase activity"/>
    <property type="evidence" value="ECO:0007669"/>
    <property type="project" value="InterPro"/>
</dbReference>